<accession>A0AAV4C8Y2</accession>
<evidence type="ECO:0000313" key="5">
    <source>
        <dbReference type="Proteomes" id="UP000735302"/>
    </source>
</evidence>
<evidence type="ECO:0000256" key="1">
    <source>
        <dbReference type="SAM" id="MobiDB-lite"/>
    </source>
</evidence>
<gene>
    <name evidence="4" type="ORF">PoB_005484800</name>
</gene>
<comment type="caution">
    <text evidence="4">The sequence shown here is derived from an EMBL/GenBank/DDBJ whole genome shotgun (WGS) entry which is preliminary data.</text>
</comment>
<reference evidence="4 5" key="1">
    <citation type="journal article" date="2021" name="Elife">
        <title>Chloroplast acquisition without the gene transfer in kleptoplastic sea slugs, Plakobranchus ocellatus.</title>
        <authorList>
            <person name="Maeda T."/>
            <person name="Takahashi S."/>
            <person name="Yoshida T."/>
            <person name="Shimamura S."/>
            <person name="Takaki Y."/>
            <person name="Nagai Y."/>
            <person name="Toyoda A."/>
            <person name="Suzuki Y."/>
            <person name="Arimoto A."/>
            <person name="Ishii H."/>
            <person name="Satoh N."/>
            <person name="Nishiyama T."/>
            <person name="Hasebe M."/>
            <person name="Maruyama T."/>
            <person name="Minagawa J."/>
            <person name="Obokata J."/>
            <person name="Shigenobu S."/>
        </authorList>
    </citation>
    <scope>NUCLEOTIDE SEQUENCE [LARGE SCALE GENOMIC DNA]</scope>
</reference>
<feature type="compositionally biased region" description="Basic residues" evidence="1">
    <location>
        <begin position="831"/>
        <end position="846"/>
    </location>
</feature>
<dbReference type="PANTHER" id="PTHR37984:SF5">
    <property type="entry name" value="PROTEIN NYNRIN-LIKE"/>
    <property type="match status" value="1"/>
</dbReference>
<dbReference type="InterPro" id="IPR036397">
    <property type="entry name" value="RNaseH_sf"/>
</dbReference>
<feature type="region of interest" description="Disordered" evidence="1">
    <location>
        <begin position="817"/>
        <end position="897"/>
    </location>
</feature>
<dbReference type="GO" id="GO:0015074">
    <property type="term" value="P:DNA integration"/>
    <property type="evidence" value="ECO:0007669"/>
    <property type="project" value="InterPro"/>
</dbReference>
<dbReference type="Gene3D" id="3.30.70.270">
    <property type="match status" value="1"/>
</dbReference>
<dbReference type="InterPro" id="IPR050951">
    <property type="entry name" value="Retrovirus_Pol_polyprotein"/>
</dbReference>
<feature type="region of interest" description="Disordered" evidence="1">
    <location>
        <begin position="770"/>
        <end position="801"/>
    </location>
</feature>
<dbReference type="SUPFAM" id="SSF56672">
    <property type="entry name" value="DNA/RNA polymerases"/>
    <property type="match status" value="1"/>
</dbReference>
<dbReference type="FunFam" id="1.10.340.70:FF:000001">
    <property type="entry name" value="Retrovirus-related Pol polyprotein from transposon gypsy-like Protein"/>
    <property type="match status" value="1"/>
</dbReference>
<dbReference type="PROSITE" id="PS50878">
    <property type="entry name" value="RT_POL"/>
    <property type="match status" value="1"/>
</dbReference>
<evidence type="ECO:0000259" key="2">
    <source>
        <dbReference type="PROSITE" id="PS50878"/>
    </source>
</evidence>
<dbReference type="CDD" id="cd01647">
    <property type="entry name" value="RT_LTR"/>
    <property type="match status" value="1"/>
</dbReference>
<organism evidence="4 5">
    <name type="scientific">Plakobranchus ocellatus</name>
    <dbReference type="NCBI Taxonomy" id="259542"/>
    <lineage>
        <taxon>Eukaryota</taxon>
        <taxon>Metazoa</taxon>
        <taxon>Spiralia</taxon>
        <taxon>Lophotrochozoa</taxon>
        <taxon>Mollusca</taxon>
        <taxon>Gastropoda</taxon>
        <taxon>Heterobranchia</taxon>
        <taxon>Euthyneura</taxon>
        <taxon>Panpulmonata</taxon>
        <taxon>Sacoglossa</taxon>
        <taxon>Placobranchoidea</taxon>
        <taxon>Plakobranchidae</taxon>
        <taxon>Plakobranchus</taxon>
    </lineage>
</organism>
<proteinExistence type="predicted"/>
<dbReference type="InterPro" id="IPR043128">
    <property type="entry name" value="Rev_trsase/Diguanyl_cyclase"/>
</dbReference>
<feature type="compositionally biased region" description="Basic and acidic residues" evidence="1">
    <location>
        <begin position="847"/>
        <end position="857"/>
    </location>
</feature>
<evidence type="ECO:0000259" key="3">
    <source>
        <dbReference type="PROSITE" id="PS50994"/>
    </source>
</evidence>
<sequence>MELELYQLLFDKRKALVSKDNPDLGKCDIAEMSIRLKPDARPNHQKPYRLSPDKKKVLEHQLEHLLEQGIIAPLSGHEDIPITSSVVLVEKRTKSETKNTSEKDRSLRSYRFCVDFRFLNSQTEEFRYPIPDIQDSTESVNNSHPKFISCFDLISGFFQMKISESSSKYTAFDTHVGAFKFLRVHHEGIKTAPNYFAFCMDKLLKHPSLSNANVLCYIDDCVLFNHSLEVHLSDLRVLLDCFISARLKLNPEKCRFARDKCVFLGHEISADDALPSNQTDSSDRTDDNVDDPSVLLETRTKRLIESLNVFNSSSFSLATVSTLQKKDPDLSPIITYLENGTLPSSQKLSRQILLKQPHYSLIDGVLFHPCEPKTKRKFVSNDYTLVLPKVLQKPVIDMYHSSPLAAHAGITATLQRVKADFYFERMSVLISDFVKSCDLCQRRKIVRHNKSPVTAIPVPSKPFAVWEIDLFGPLTLTAQGNAYVFTAICTFSKFVHAVPLKSKDSISVSNAIFDLCTLYGVPDCLLSALGTEMTSVITKHVCQLLDVPQQFTPAFSHFVLGGIERVHRSMAEQLTPFLNNSKTNWDSVLSAITFPINISVHSTTGNSPFMVLYWQEPQFPLSASLSQNSLLSDTAEVRHYMNNQQKKLDMIRQYVKENIETMQARMCAKANLKIHPLTVQTGDYVYLNAECSGPARKFHYSYSGPFVIHEVKSNHIVVLCDPHRDKLFPNIHLNRCKKAYVRANNPSFVFSPDDFPPLVATRVEIPPVHNTPAISPDLSAGNPSHVPAEEGSEGGGGEAGEVRAGAAGECIGRDGVRVGRKGGGVGGRNGKWTKKWKRRGRRKKQEKVRQWTKKKEEREEDEHQEGGGGGARGAILAGKRKRGRGGEKGGGIGARGGTRVAEEGVRRAAEEVERELLFPIETLIKSFSEWSLNHLLICEGLYFQDIFTVI</sequence>
<dbReference type="GO" id="GO:0003676">
    <property type="term" value="F:nucleic acid binding"/>
    <property type="evidence" value="ECO:0007669"/>
    <property type="project" value="InterPro"/>
</dbReference>
<dbReference type="Pfam" id="PF17921">
    <property type="entry name" value="Integrase_H2C2"/>
    <property type="match status" value="1"/>
</dbReference>
<dbReference type="SUPFAM" id="SSF53098">
    <property type="entry name" value="Ribonuclease H-like"/>
    <property type="match status" value="1"/>
</dbReference>
<dbReference type="Gene3D" id="1.10.340.70">
    <property type="match status" value="1"/>
</dbReference>
<dbReference type="InterPro" id="IPR043502">
    <property type="entry name" value="DNA/RNA_pol_sf"/>
</dbReference>
<name>A0AAV4C8Y2_9GAST</name>
<dbReference type="Gene3D" id="3.30.420.10">
    <property type="entry name" value="Ribonuclease H-like superfamily/Ribonuclease H"/>
    <property type="match status" value="1"/>
</dbReference>
<dbReference type="Proteomes" id="UP000735302">
    <property type="component" value="Unassembled WGS sequence"/>
</dbReference>
<dbReference type="PROSITE" id="PS50994">
    <property type="entry name" value="INTEGRASE"/>
    <property type="match status" value="1"/>
</dbReference>
<feature type="domain" description="Reverse transcriptase" evidence="2">
    <location>
        <begin position="70"/>
        <end position="268"/>
    </location>
</feature>
<dbReference type="PANTHER" id="PTHR37984">
    <property type="entry name" value="PROTEIN CBG26694"/>
    <property type="match status" value="1"/>
</dbReference>
<dbReference type="InterPro" id="IPR000477">
    <property type="entry name" value="RT_dom"/>
</dbReference>
<dbReference type="InterPro" id="IPR001584">
    <property type="entry name" value="Integrase_cat-core"/>
</dbReference>
<dbReference type="AlphaFoldDB" id="A0AAV4C8Y2"/>
<evidence type="ECO:0000313" key="4">
    <source>
        <dbReference type="EMBL" id="GFO28343.1"/>
    </source>
</evidence>
<dbReference type="EMBL" id="BLXT01006035">
    <property type="protein sequence ID" value="GFO28343.1"/>
    <property type="molecule type" value="Genomic_DNA"/>
</dbReference>
<dbReference type="Gene3D" id="3.10.10.10">
    <property type="entry name" value="HIV Type 1 Reverse Transcriptase, subunit A, domain 1"/>
    <property type="match status" value="1"/>
</dbReference>
<dbReference type="Pfam" id="PF00078">
    <property type="entry name" value="RVT_1"/>
    <property type="match status" value="1"/>
</dbReference>
<dbReference type="InterPro" id="IPR012337">
    <property type="entry name" value="RNaseH-like_sf"/>
</dbReference>
<feature type="domain" description="Integrase catalytic" evidence="3">
    <location>
        <begin position="458"/>
        <end position="616"/>
    </location>
</feature>
<dbReference type="InterPro" id="IPR041588">
    <property type="entry name" value="Integrase_H2C2"/>
</dbReference>
<keyword evidence="5" id="KW-1185">Reference proteome</keyword>
<protein>
    <submittedName>
        <fullName evidence="4">Retrovirus-related pol polyprotein from transposon</fullName>
    </submittedName>
</protein>